<feature type="non-terminal residue" evidence="8">
    <location>
        <position position="1"/>
    </location>
</feature>
<evidence type="ECO:0000259" key="7">
    <source>
        <dbReference type="PROSITE" id="PS50011"/>
    </source>
</evidence>
<feature type="domain" description="FHA" evidence="6">
    <location>
        <begin position="1"/>
        <end position="52"/>
    </location>
</feature>
<feature type="domain" description="Protein kinase" evidence="7">
    <location>
        <begin position="91"/>
        <end position="349"/>
    </location>
</feature>
<dbReference type="SMART" id="SM00240">
    <property type="entry name" value="FHA"/>
    <property type="match status" value="1"/>
</dbReference>
<evidence type="ECO:0000256" key="5">
    <source>
        <dbReference type="RuleBase" id="RU000304"/>
    </source>
</evidence>
<dbReference type="GO" id="GO:0006303">
    <property type="term" value="P:double-strand break repair via nonhomologous end joining"/>
    <property type="evidence" value="ECO:0007669"/>
    <property type="project" value="EnsemblFungi"/>
</dbReference>
<evidence type="ECO:0000256" key="3">
    <source>
        <dbReference type="ARBA" id="ARBA00022840"/>
    </source>
</evidence>
<gene>
    <name evidence="8" type="ORF">CANCADRAFT_15993</name>
</gene>
<dbReference type="InterPro" id="IPR000719">
    <property type="entry name" value="Prot_kinase_dom"/>
</dbReference>
<organism evidence="8 9">
    <name type="scientific">Tortispora caseinolytica NRRL Y-17796</name>
    <dbReference type="NCBI Taxonomy" id="767744"/>
    <lineage>
        <taxon>Eukaryota</taxon>
        <taxon>Fungi</taxon>
        <taxon>Dikarya</taxon>
        <taxon>Ascomycota</taxon>
        <taxon>Saccharomycotina</taxon>
        <taxon>Trigonopsidomycetes</taxon>
        <taxon>Trigonopsidales</taxon>
        <taxon>Trigonopsidaceae</taxon>
        <taxon>Tortispora</taxon>
    </lineage>
</organism>
<dbReference type="PROSITE" id="PS00107">
    <property type="entry name" value="PROTEIN_KINASE_ATP"/>
    <property type="match status" value="1"/>
</dbReference>
<dbReference type="InterPro" id="IPR011009">
    <property type="entry name" value="Kinase-like_dom_sf"/>
</dbReference>
<feature type="non-terminal residue" evidence="8">
    <location>
        <position position="349"/>
    </location>
</feature>
<proteinExistence type="inferred from homology"/>
<evidence type="ECO:0008006" key="10">
    <source>
        <dbReference type="Google" id="ProtNLM"/>
    </source>
</evidence>
<dbReference type="FunFam" id="1.10.510.10:FF:000571">
    <property type="entry name" value="Maternal embryonic leucine zipper kinase"/>
    <property type="match status" value="1"/>
</dbReference>
<dbReference type="GO" id="GO:0005524">
    <property type="term" value="F:ATP binding"/>
    <property type="evidence" value="ECO:0007669"/>
    <property type="project" value="UniProtKB-UniRule"/>
</dbReference>
<evidence type="ECO:0000313" key="8">
    <source>
        <dbReference type="EMBL" id="ODV90757.1"/>
    </source>
</evidence>
<dbReference type="GO" id="GO:0000077">
    <property type="term" value="P:DNA damage checkpoint signaling"/>
    <property type="evidence" value="ECO:0007669"/>
    <property type="project" value="EnsemblFungi"/>
</dbReference>
<sequence>IGRHNSCDFVVNSPSVSNMHCCLEPVSTSAGHFFVVLKDHSANGTIVDGHKVPRESWIRLFSGSCIRISKSDEFIFNYPSADTNGAFKANFALAATLGSGTHAEVKTAVCRTTLQPYAVKIFHKRPVNQFKAKSSIDVMNEVHDLAVVKHRNILRIFSYFEEPEDRFLVLELAAGGDLFEYITAKKTLSEKETRAVLFQIAAGLQCLHSHKIIHRDIKPENILLMKPGSVTHIKLADFEMAKIIGEKSFTTTLCGTPSYVAPEIIDPGDRKYSYQVDIWSTGVVTYLCLFGHLPFSENNNIAPLAHQIRNGLVVFPEKANSVPCSLISSMLKVDPKSRITVEKIMQHVW</sequence>
<dbReference type="EMBL" id="KV453842">
    <property type="protein sequence ID" value="ODV90757.1"/>
    <property type="molecule type" value="Genomic_DNA"/>
</dbReference>
<dbReference type="SUPFAM" id="SSF56112">
    <property type="entry name" value="Protein kinase-like (PK-like)"/>
    <property type="match status" value="1"/>
</dbReference>
<dbReference type="InterPro" id="IPR017441">
    <property type="entry name" value="Protein_kinase_ATP_BS"/>
</dbReference>
<evidence type="ECO:0000313" key="9">
    <source>
        <dbReference type="Proteomes" id="UP000095023"/>
    </source>
</evidence>
<evidence type="ECO:0000256" key="2">
    <source>
        <dbReference type="ARBA" id="ARBA00022741"/>
    </source>
</evidence>
<keyword evidence="9" id="KW-1185">Reference proteome</keyword>
<dbReference type="Gene3D" id="1.10.510.10">
    <property type="entry name" value="Transferase(Phosphotransferase) domain 1"/>
    <property type="match status" value="1"/>
</dbReference>
<dbReference type="SMART" id="SM00220">
    <property type="entry name" value="S_TKc"/>
    <property type="match status" value="1"/>
</dbReference>
<name>A0A1E4TGC6_9ASCO</name>
<evidence type="ECO:0000259" key="6">
    <source>
        <dbReference type="PROSITE" id="PS50006"/>
    </source>
</evidence>
<dbReference type="AlphaFoldDB" id="A0A1E4TGC6"/>
<dbReference type="Pfam" id="PF00498">
    <property type="entry name" value="FHA"/>
    <property type="match status" value="1"/>
</dbReference>
<dbReference type="GO" id="GO:0004674">
    <property type="term" value="F:protein serine/threonine kinase activity"/>
    <property type="evidence" value="ECO:0007669"/>
    <property type="project" value="UniProtKB-KW"/>
</dbReference>
<keyword evidence="2 4" id="KW-0547">Nucleotide-binding</keyword>
<dbReference type="PROSITE" id="PS50006">
    <property type="entry name" value="FHA_DOMAIN"/>
    <property type="match status" value="1"/>
</dbReference>
<dbReference type="InterPro" id="IPR000253">
    <property type="entry name" value="FHA_dom"/>
</dbReference>
<dbReference type="InterPro" id="IPR008271">
    <property type="entry name" value="Ser/Thr_kinase_AS"/>
</dbReference>
<accession>A0A1E4TGC6</accession>
<keyword evidence="3 4" id="KW-0067">ATP-binding</keyword>
<dbReference type="PROSITE" id="PS00108">
    <property type="entry name" value="PROTEIN_KINASE_ST"/>
    <property type="match status" value="1"/>
</dbReference>
<keyword evidence="5" id="KW-0723">Serine/threonine-protein kinase</keyword>
<dbReference type="InterPro" id="IPR008984">
    <property type="entry name" value="SMAD_FHA_dom_sf"/>
</dbReference>
<dbReference type="PANTHER" id="PTHR24347">
    <property type="entry name" value="SERINE/THREONINE-PROTEIN KINASE"/>
    <property type="match status" value="1"/>
</dbReference>
<evidence type="ECO:0000256" key="4">
    <source>
        <dbReference type="PROSITE-ProRule" id="PRU10141"/>
    </source>
</evidence>
<dbReference type="SUPFAM" id="SSF49879">
    <property type="entry name" value="SMAD/FHA domain"/>
    <property type="match status" value="1"/>
</dbReference>
<evidence type="ECO:0000256" key="1">
    <source>
        <dbReference type="ARBA" id="ARBA00005575"/>
    </source>
</evidence>
<dbReference type="GO" id="GO:0031297">
    <property type="term" value="P:replication fork processing"/>
    <property type="evidence" value="ECO:0007669"/>
    <property type="project" value="EnsemblFungi"/>
</dbReference>
<protein>
    <recommendedName>
        <fullName evidence="10">Protein kinase domain-containing protein</fullName>
    </recommendedName>
</protein>
<feature type="binding site" evidence="4">
    <location>
        <position position="120"/>
    </location>
    <ligand>
        <name>ATP</name>
        <dbReference type="ChEBI" id="CHEBI:30616"/>
    </ligand>
</feature>
<dbReference type="Proteomes" id="UP000095023">
    <property type="component" value="Unassembled WGS sequence"/>
</dbReference>
<dbReference type="Pfam" id="PF00069">
    <property type="entry name" value="Pkinase"/>
    <property type="match status" value="1"/>
</dbReference>
<keyword evidence="5" id="KW-0418">Kinase</keyword>
<keyword evidence="5" id="KW-0808">Transferase</keyword>
<dbReference type="Gene3D" id="2.60.200.20">
    <property type="match status" value="1"/>
</dbReference>
<reference evidence="9" key="1">
    <citation type="submission" date="2016-02" db="EMBL/GenBank/DDBJ databases">
        <title>Comparative genomics of biotechnologically important yeasts.</title>
        <authorList>
            <consortium name="DOE Joint Genome Institute"/>
            <person name="Riley R."/>
            <person name="Haridas S."/>
            <person name="Wolfe K.H."/>
            <person name="Lopes M.R."/>
            <person name="Hittinger C.T."/>
            <person name="Goker M."/>
            <person name="Salamov A."/>
            <person name="Wisecaver J."/>
            <person name="Long T.M."/>
            <person name="Aerts A.L."/>
            <person name="Barry K."/>
            <person name="Choi C."/>
            <person name="Clum A."/>
            <person name="Coughlan A.Y."/>
            <person name="Deshpande S."/>
            <person name="Douglass A.P."/>
            <person name="Hanson S.J."/>
            <person name="Klenk H.-P."/>
            <person name="Labutti K."/>
            <person name="Lapidus A."/>
            <person name="Lindquist E."/>
            <person name="Lipzen A."/>
            <person name="Meier-Kolthoff J.P."/>
            <person name="Ohm R.A."/>
            <person name="Otillar R.P."/>
            <person name="Pangilinan J."/>
            <person name="Peng Y."/>
            <person name="Rokas A."/>
            <person name="Rosa C.A."/>
            <person name="Scheuner C."/>
            <person name="Sibirny A.A."/>
            <person name="Slot J.C."/>
            <person name="Stielow J.B."/>
            <person name="Sun H."/>
            <person name="Kurtzman C.P."/>
            <person name="Blackwell M."/>
            <person name="Jeffries T.W."/>
            <person name="Grigoriev I.V."/>
        </authorList>
    </citation>
    <scope>NUCLEOTIDE SEQUENCE [LARGE SCALE GENOMIC DNA]</scope>
    <source>
        <strain evidence="9">NRRL Y-17796</strain>
    </source>
</reference>
<dbReference type="PROSITE" id="PS50011">
    <property type="entry name" value="PROTEIN_KINASE_DOM"/>
    <property type="match status" value="1"/>
</dbReference>
<comment type="similarity">
    <text evidence="1">Belongs to the protein kinase superfamily. CAMK Ser/Thr protein kinase family. CHEK2 subfamily.</text>
</comment>
<dbReference type="OrthoDB" id="407410at2759"/>